<dbReference type="EMBL" id="LAHD01000072">
    <property type="protein sequence ID" value="PHK01435.1"/>
    <property type="molecule type" value="Genomic_DNA"/>
</dbReference>
<accession>A0A9Q5Z9M4</accession>
<proteinExistence type="predicted"/>
<evidence type="ECO:0000313" key="1">
    <source>
        <dbReference type="EMBL" id="PHK01435.1"/>
    </source>
</evidence>
<reference evidence="1 2" key="1">
    <citation type="submission" date="2015-02" db="EMBL/GenBank/DDBJ databases">
        <title>Nostoc linckia genome annotation.</title>
        <authorList>
            <person name="Zhou Z."/>
        </authorList>
    </citation>
    <scope>NUCLEOTIDE SEQUENCE [LARGE SCALE GENOMIC DNA]</scope>
    <source>
        <strain evidence="2">z8</strain>
    </source>
</reference>
<name>A0A9Q5Z9M4_NOSLI</name>
<dbReference type="AlphaFoldDB" id="A0A9Q5Z9M4"/>
<organism evidence="1 2">
    <name type="scientific">Nostoc linckia z8</name>
    <dbReference type="NCBI Taxonomy" id="1628746"/>
    <lineage>
        <taxon>Bacteria</taxon>
        <taxon>Bacillati</taxon>
        <taxon>Cyanobacteriota</taxon>
        <taxon>Cyanophyceae</taxon>
        <taxon>Nostocales</taxon>
        <taxon>Nostocaceae</taxon>
        <taxon>Nostoc</taxon>
    </lineage>
</organism>
<dbReference type="Proteomes" id="UP000222310">
    <property type="component" value="Unassembled WGS sequence"/>
</dbReference>
<gene>
    <name evidence="1" type="ORF">VF08_22380</name>
</gene>
<evidence type="ECO:0000313" key="2">
    <source>
        <dbReference type="Proteomes" id="UP000222310"/>
    </source>
</evidence>
<sequence>MNVGILTGKIGNLGPTKGFSILVLSKRTSRLLTLMMIPTVGVQTGVGGTDAAAANKVDEIKLLSPK</sequence>
<comment type="caution">
    <text evidence="1">The sequence shown here is derived from an EMBL/GenBank/DDBJ whole genome shotgun (WGS) entry which is preliminary data.</text>
</comment>
<protein>
    <submittedName>
        <fullName evidence="1">Uncharacterized protein</fullName>
    </submittedName>
</protein>